<gene>
    <name evidence="1" type="ORF">CCHR01_08719</name>
</gene>
<sequence>MSGCESDAIVSFYTGNGPPCISDSSVNEQSFTYISRGDLHNSAPPLPHRPVENQYEELNIQYPGIIEVGPKRQIPVWQCCSCGQSGMPIRAGSCQYCGTPRCAYCPVTKVKIRPHEACPP</sequence>
<comment type="caution">
    <text evidence="1">The sequence shown here is derived from an EMBL/GenBank/DDBJ whole genome shotgun (WGS) entry which is preliminary data.</text>
</comment>
<dbReference type="EMBL" id="JAQOWY010000165">
    <property type="protein sequence ID" value="KAK1848671.1"/>
    <property type="molecule type" value="Genomic_DNA"/>
</dbReference>
<dbReference type="Proteomes" id="UP001243330">
    <property type="component" value="Unassembled WGS sequence"/>
</dbReference>
<name>A0AAD9EL69_9PEZI</name>
<dbReference type="AlphaFoldDB" id="A0AAD9EL69"/>
<accession>A0AAD9EL69</accession>
<proteinExistence type="predicted"/>
<reference evidence="1" key="1">
    <citation type="submission" date="2023-01" db="EMBL/GenBank/DDBJ databases">
        <title>Colletotrichum chrysophilum M932 genome sequence.</title>
        <authorList>
            <person name="Baroncelli R."/>
        </authorList>
    </citation>
    <scope>NUCLEOTIDE SEQUENCE</scope>
    <source>
        <strain evidence="1">M932</strain>
    </source>
</reference>
<evidence type="ECO:0000313" key="1">
    <source>
        <dbReference type="EMBL" id="KAK1848671.1"/>
    </source>
</evidence>
<protein>
    <submittedName>
        <fullName evidence="1">Uncharacterized protein</fullName>
    </submittedName>
</protein>
<evidence type="ECO:0000313" key="2">
    <source>
        <dbReference type="Proteomes" id="UP001243330"/>
    </source>
</evidence>
<keyword evidence="2" id="KW-1185">Reference proteome</keyword>
<organism evidence="1 2">
    <name type="scientific">Colletotrichum chrysophilum</name>
    <dbReference type="NCBI Taxonomy" id="1836956"/>
    <lineage>
        <taxon>Eukaryota</taxon>
        <taxon>Fungi</taxon>
        <taxon>Dikarya</taxon>
        <taxon>Ascomycota</taxon>
        <taxon>Pezizomycotina</taxon>
        <taxon>Sordariomycetes</taxon>
        <taxon>Hypocreomycetidae</taxon>
        <taxon>Glomerellales</taxon>
        <taxon>Glomerellaceae</taxon>
        <taxon>Colletotrichum</taxon>
        <taxon>Colletotrichum gloeosporioides species complex</taxon>
    </lineage>
</organism>